<organism evidence="4 5">
    <name type="scientific">Leptobrachium leishanense</name>
    <name type="common">Leishan spiny toad</name>
    <dbReference type="NCBI Taxonomy" id="445787"/>
    <lineage>
        <taxon>Eukaryota</taxon>
        <taxon>Metazoa</taxon>
        <taxon>Chordata</taxon>
        <taxon>Craniata</taxon>
        <taxon>Vertebrata</taxon>
        <taxon>Euteleostomi</taxon>
        <taxon>Amphibia</taxon>
        <taxon>Batrachia</taxon>
        <taxon>Anura</taxon>
        <taxon>Pelobatoidea</taxon>
        <taxon>Megophryidae</taxon>
        <taxon>Leptobrachium</taxon>
    </lineage>
</organism>
<keyword evidence="5" id="KW-1185">Reference proteome</keyword>
<dbReference type="Ensembl" id="ENSLLET00000004593.1">
    <property type="protein sequence ID" value="ENSLLEP00000004393.1"/>
    <property type="gene ID" value="ENSLLEG00000002798.1"/>
</dbReference>
<accession>A0A8C5LZ83</accession>
<evidence type="ECO:0000259" key="3">
    <source>
        <dbReference type="PROSITE" id="PS51135"/>
    </source>
</evidence>
<dbReference type="PANTHER" id="PTHR12306">
    <property type="entry name" value="CELL DEATH ACTIVATOR CIDE"/>
    <property type="match status" value="1"/>
</dbReference>
<dbReference type="SMART" id="SM00266">
    <property type="entry name" value="CAD"/>
    <property type="match status" value="1"/>
</dbReference>
<dbReference type="GeneTree" id="ENSGT00390000018596"/>
<dbReference type="Pfam" id="PF02017">
    <property type="entry name" value="CIDE-N"/>
    <property type="match status" value="1"/>
</dbReference>
<dbReference type="PANTHER" id="PTHR12306:SF16">
    <property type="entry name" value="DNAATION FACTOR SUBUNIT ALPHA"/>
    <property type="match status" value="1"/>
</dbReference>
<reference evidence="4" key="1">
    <citation type="submission" date="2025-08" db="UniProtKB">
        <authorList>
            <consortium name="Ensembl"/>
        </authorList>
    </citation>
    <scope>IDENTIFICATION</scope>
</reference>
<dbReference type="Gene3D" id="3.10.20.10">
    <property type="match status" value="1"/>
</dbReference>
<dbReference type="InterPro" id="IPR027296">
    <property type="entry name" value="DFF-C"/>
</dbReference>
<dbReference type="InterPro" id="IPR003508">
    <property type="entry name" value="CIDE-N_dom"/>
</dbReference>
<feature type="domain" description="CIDE-N" evidence="3">
    <location>
        <begin position="6"/>
        <end position="66"/>
    </location>
</feature>
<evidence type="ECO:0000256" key="2">
    <source>
        <dbReference type="PROSITE-ProRule" id="PRU00447"/>
    </source>
</evidence>
<dbReference type="SUPFAM" id="SSF54277">
    <property type="entry name" value="CAD &amp; PB1 domains"/>
    <property type="match status" value="1"/>
</dbReference>
<evidence type="ECO:0000256" key="1">
    <source>
        <dbReference type="ARBA" id="ARBA00022703"/>
    </source>
</evidence>
<sequence>MQAKYRCKECLVCVRGSKEWHGVAASSLQELLEKAYGTIVEDEDCFLCLLPKAKLMVLTGNKKWAAPSTVDGGTAWLAQESLVVQDNMDDIGDLKWKVLAAQLNENLSNIILMSESELQMLEEVKQSTAQVQVLQDTLQRGGTSVQAAPAAFIATMREKELPPLGSSNIEAVTSEDPDAVALIQDTQRAADLQSDCRRELENRTQHALSRGQVLGKKVRELTHEFHNPYYLKKIYIYYEYSSTW</sequence>
<dbReference type="GO" id="GO:0042981">
    <property type="term" value="P:regulation of apoptotic process"/>
    <property type="evidence" value="ECO:0007669"/>
    <property type="project" value="TreeGrafter"/>
</dbReference>
<dbReference type="PROSITE" id="PS51135">
    <property type="entry name" value="CIDE_N"/>
    <property type="match status" value="1"/>
</dbReference>
<keyword evidence="1 2" id="KW-0053">Apoptosis</keyword>
<reference evidence="4" key="2">
    <citation type="submission" date="2025-09" db="UniProtKB">
        <authorList>
            <consortium name="Ensembl"/>
        </authorList>
    </citation>
    <scope>IDENTIFICATION</scope>
</reference>
<dbReference type="Pfam" id="PF09033">
    <property type="entry name" value="DFF-C"/>
    <property type="match status" value="1"/>
</dbReference>
<evidence type="ECO:0000313" key="4">
    <source>
        <dbReference type="Ensembl" id="ENSLLEP00000004393.1"/>
    </source>
</evidence>
<dbReference type="InterPro" id="IPR015121">
    <property type="entry name" value="DNA_fragmentation_mid_dom"/>
</dbReference>
<dbReference type="AlphaFoldDB" id="A0A8C5LZ83"/>
<dbReference type="GO" id="GO:0006915">
    <property type="term" value="P:apoptotic process"/>
    <property type="evidence" value="ECO:0007669"/>
    <property type="project" value="UniProtKB-UniRule"/>
</dbReference>
<dbReference type="SUPFAM" id="SSF81783">
    <property type="entry name" value="C-terminal domain of DFF45/ICAD (DFF-C domain)"/>
    <property type="match status" value="1"/>
</dbReference>
<name>A0A8C5LZ83_9ANUR</name>
<evidence type="ECO:0000313" key="5">
    <source>
        <dbReference type="Proteomes" id="UP000694569"/>
    </source>
</evidence>
<dbReference type="Proteomes" id="UP000694569">
    <property type="component" value="Unplaced"/>
</dbReference>
<proteinExistence type="predicted"/>
<protein>
    <recommendedName>
        <fullName evidence="3">CIDE-N domain-containing protein</fullName>
    </recommendedName>
</protein>
<dbReference type="Gene3D" id="1.10.1490.10">
    <property type="entry name" value="C-terminal domain of DFF45/ICAD (DFF-C domain)"/>
    <property type="match status" value="1"/>
</dbReference>